<dbReference type="SUPFAM" id="SSF48403">
    <property type="entry name" value="Ankyrin repeat"/>
    <property type="match status" value="1"/>
</dbReference>
<dbReference type="PROSITE" id="PS50088">
    <property type="entry name" value="ANK_REPEAT"/>
    <property type="match status" value="2"/>
</dbReference>
<dbReference type="EMBL" id="CAXAMM010041040">
    <property type="protein sequence ID" value="CAK9096990.1"/>
    <property type="molecule type" value="Genomic_DNA"/>
</dbReference>
<proteinExistence type="predicted"/>
<reference evidence="8 9" key="1">
    <citation type="submission" date="2024-02" db="EMBL/GenBank/DDBJ databases">
        <authorList>
            <person name="Chen Y."/>
            <person name="Shah S."/>
            <person name="Dougan E. K."/>
            <person name="Thang M."/>
            <person name="Chan C."/>
        </authorList>
    </citation>
    <scope>NUCLEOTIDE SEQUENCE [LARGE SCALE GENOMIC DNA]</scope>
</reference>
<keyword evidence="4" id="KW-0576">Peroxisome</keyword>
<dbReference type="SMART" id="SM00248">
    <property type="entry name" value="ANK"/>
    <property type="match status" value="2"/>
</dbReference>
<evidence type="ECO:0000256" key="4">
    <source>
        <dbReference type="ARBA" id="ARBA00023140"/>
    </source>
</evidence>
<feature type="region of interest" description="Disordered" evidence="7">
    <location>
        <begin position="354"/>
        <end position="383"/>
    </location>
</feature>
<dbReference type="PANTHER" id="PTHR23206:SF7">
    <property type="entry name" value="PROTEIN KINASE DOMAIN-CONTAINING PROTEIN"/>
    <property type="match status" value="1"/>
</dbReference>
<dbReference type="PANTHER" id="PTHR23206">
    <property type="entry name" value="MASK PROTEIN"/>
    <property type="match status" value="1"/>
</dbReference>
<keyword evidence="2 6" id="KW-0040">ANK repeat</keyword>
<protein>
    <submittedName>
        <fullName evidence="8">Protein TANC2</fullName>
    </submittedName>
</protein>
<keyword evidence="9" id="KW-1185">Reference proteome</keyword>
<feature type="repeat" description="ANK" evidence="6">
    <location>
        <begin position="30"/>
        <end position="62"/>
    </location>
</feature>
<keyword evidence="3" id="KW-0472">Membrane</keyword>
<dbReference type="Proteomes" id="UP001642464">
    <property type="component" value="Unassembled WGS sequence"/>
</dbReference>
<dbReference type="PRINTS" id="PR01415">
    <property type="entry name" value="ANKYRIN"/>
</dbReference>
<evidence type="ECO:0000256" key="2">
    <source>
        <dbReference type="ARBA" id="ARBA00023043"/>
    </source>
</evidence>
<dbReference type="Pfam" id="PF05648">
    <property type="entry name" value="PEX11"/>
    <property type="match status" value="1"/>
</dbReference>
<evidence type="ECO:0000313" key="8">
    <source>
        <dbReference type="EMBL" id="CAK9096990.1"/>
    </source>
</evidence>
<evidence type="ECO:0000256" key="6">
    <source>
        <dbReference type="PROSITE-ProRule" id="PRU00023"/>
    </source>
</evidence>
<evidence type="ECO:0000256" key="5">
    <source>
        <dbReference type="ARBA" id="ARBA00046271"/>
    </source>
</evidence>
<evidence type="ECO:0000256" key="1">
    <source>
        <dbReference type="ARBA" id="ARBA00022737"/>
    </source>
</evidence>
<gene>
    <name evidence="8" type="ORF">SCF082_LOCUS45514</name>
</gene>
<name>A0ABP0R8T1_9DINO</name>
<organism evidence="8 9">
    <name type="scientific">Durusdinium trenchii</name>
    <dbReference type="NCBI Taxonomy" id="1381693"/>
    <lineage>
        <taxon>Eukaryota</taxon>
        <taxon>Sar</taxon>
        <taxon>Alveolata</taxon>
        <taxon>Dinophyceae</taxon>
        <taxon>Suessiales</taxon>
        <taxon>Symbiodiniaceae</taxon>
        <taxon>Durusdinium</taxon>
    </lineage>
</organism>
<evidence type="ECO:0000256" key="7">
    <source>
        <dbReference type="SAM" id="MobiDB-lite"/>
    </source>
</evidence>
<dbReference type="InterPro" id="IPR008733">
    <property type="entry name" value="PEX11"/>
</dbReference>
<evidence type="ECO:0000256" key="3">
    <source>
        <dbReference type="ARBA" id="ARBA00023136"/>
    </source>
</evidence>
<dbReference type="InterPro" id="IPR002110">
    <property type="entry name" value="Ankyrin_rpt"/>
</dbReference>
<comment type="caution">
    <text evidence="8">The sequence shown here is derived from an EMBL/GenBank/DDBJ whole genome shotgun (WGS) entry which is preliminary data.</text>
</comment>
<dbReference type="InterPro" id="IPR036770">
    <property type="entry name" value="Ankyrin_rpt-contain_sf"/>
</dbReference>
<dbReference type="InterPro" id="IPR051631">
    <property type="entry name" value="Ankyrin-KH/SAM_domain"/>
</dbReference>
<dbReference type="PROSITE" id="PS50297">
    <property type="entry name" value="ANK_REP_REGION"/>
    <property type="match status" value="2"/>
</dbReference>
<accession>A0ABP0R8T1</accession>
<feature type="repeat" description="ANK" evidence="6">
    <location>
        <begin position="63"/>
        <end position="95"/>
    </location>
</feature>
<sequence length="383" mass="41826">MPFVTKVINDPESARLLLESGAQLEALDDTGRTPLSLAAAYGHLEVVQLCIDSGACLEARDNGQLTPLLWAAVNGNEDVVRCLVANGADTQAKDEDGMTALKLATVFKRTEIQKILAGSTYWGEFCRGQKEGLGIGKWDEGSRYVGYEGRDKTARFLQFAARFVVGLTARAKAGTICKYREEARKVLAAMTSARRTFRLGRELPVLLSMTMTNETELADRLLELAQKAALVVYFVVDHVGWLKQVHRGVKSGSKTIQLGLKWLAISSFISVVAGLRNACKDQSHPDASSGDNRKAQAWNIIRDSLVAVQALHLSRWMEIGDATVGVLGMASSIMDVVRVWPEKPPKAALTEVDRMKRPGSSEWRSGQAAQACRLRNTRVAPAA</sequence>
<dbReference type="Pfam" id="PF12796">
    <property type="entry name" value="Ank_2"/>
    <property type="match status" value="1"/>
</dbReference>
<dbReference type="Gene3D" id="1.25.40.20">
    <property type="entry name" value="Ankyrin repeat-containing domain"/>
    <property type="match status" value="1"/>
</dbReference>
<keyword evidence="1" id="KW-0677">Repeat</keyword>
<evidence type="ECO:0000313" key="9">
    <source>
        <dbReference type="Proteomes" id="UP001642464"/>
    </source>
</evidence>
<comment type="subcellular location">
    <subcellularLocation>
        <location evidence="5">Peroxisome membrane</location>
    </subcellularLocation>
</comment>